<evidence type="ECO:0000313" key="3">
    <source>
        <dbReference type="Proteomes" id="UP001156921"/>
    </source>
</evidence>
<dbReference type="Proteomes" id="UP001156921">
    <property type="component" value="Unassembled WGS sequence"/>
</dbReference>
<reference evidence="3" key="1">
    <citation type="journal article" date="2019" name="Int. J. Syst. Evol. Microbiol.">
        <title>The Global Catalogue of Microorganisms (GCM) 10K type strain sequencing project: providing services to taxonomists for standard genome sequencing and annotation.</title>
        <authorList>
            <consortium name="The Broad Institute Genomics Platform"/>
            <consortium name="The Broad Institute Genome Sequencing Center for Infectious Disease"/>
            <person name="Wu L."/>
            <person name="Ma J."/>
        </authorList>
    </citation>
    <scope>NUCLEOTIDE SEQUENCE [LARGE SCALE GENOMIC DNA]</scope>
    <source>
        <strain evidence="3">NBRC 110107</strain>
    </source>
</reference>
<feature type="chain" id="PRO_5045557573" description="L,D-transpeptidase" evidence="1">
    <location>
        <begin position="28"/>
        <end position="231"/>
    </location>
</feature>
<proteinExistence type="predicted"/>
<accession>A0ABQ6BQM3</accession>
<comment type="caution">
    <text evidence="2">The sequence shown here is derived from an EMBL/GenBank/DDBJ whole genome shotgun (WGS) entry which is preliminary data.</text>
</comment>
<keyword evidence="1" id="KW-0732">Signal</keyword>
<gene>
    <name evidence="2" type="ORF">GCM10007859_25510</name>
</gene>
<dbReference type="EMBL" id="BSOY01000075">
    <property type="protein sequence ID" value="GLS02527.1"/>
    <property type="molecule type" value="Genomic_DNA"/>
</dbReference>
<evidence type="ECO:0000256" key="1">
    <source>
        <dbReference type="SAM" id="SignalP"/>
    </source>
</evidence>
<evidence type="ECO:0000313" key="2">
    <source>
        <dbReference type="EMBL" id="GLS02527.1"/>
    </source>
</evidence>
<sequence>MTASLCLWRAATAGLALGLLFAAPSLADERSRSPGGPAEAVASSAARELTAWVLATADNQGLPFLIIDKVGAEVLVFDREGALLGSAPVLLGLARGDVSPAGIGDRPLSAIAPGERITPAGRFLASMGENLGGKGILWIDYDAALSLHPVITTRAADRRLQRLASATAEDNRISYGCVNVPADFYEEIVQSAFQGTTGIVYILPETRSLGEVFFPAPGDGPSAREGGPAPD</sequence>
<keyword evidence="3" id="KW-1185">Reference proteome</keyword>
<feature type="signal peptide" evidence="1">
    <location>
        <begin position="1"/>
        <end position="27"/>
    </location>
</feature>
<name>A0ABQ6BQM3_9CAUL</name>
<evidence type="ECO:0008006" key="4">
    <source>
        <dbReference type="Google" id="ProtNLM"/>
    </source>
</evidence>
<protein>
    <recommendedName>
        <fullName evidence="4">L,D-transpeptidase</fullName>
    </recommendedName>
</protein>
<organism evidence="2 3">
    <name type="scientific">Brevundimonas denitrificans</name>
    <dbReference type="NCBI Taxonomy" id="1443434"/>
    <lineage>
        <taxon>Bacteria</taxon>
        <taxon>Pseudomonadati</taxon>
        <taxon>Pseudomonadota</taxon>
        <taxon>Alphaproteobacteria</taxon>
        <taxon>Caulobacterales</taxon>
        <taxon>Caulobacteraceae</taxon>
        <taxon>Brevundimonas</taxon>
    </lineage>
</organism>